<dbReference type="Proteomes" id="UP001152747">
    <property type="component" value="Unassembled WGS sequence"/>
</dbReference>
<reference evidence="4" key="1">
    <citation type="submission" date="2022-11" db="EMBL/GenBank/DDBJ databases">
        <authorList>
            <person name="Kikuchi T."/>
        </authorList>
    </citation>
    <scope>NUCLEOTIDE SEQUENCE</scope>
    <source>
        <strain evidence="4">PS1010</strain>
    </source>
</reference>
<dbReference type="Pfam" id="PF01757">
    <property type="entry name" value="Acyl_transf_3"/>
    <property type="match status" value="1"/>
</dbReference>
<accession>A0A9P1J490</accession>
<dbReference type="InterPro" id="IPR050879">
    <property type="entry name" value="Acyltransferase_3"/>
</dbReference>
<dbReference type="InterPro" id="IPR002656">
    <property type="entry name" value="Acyl_transf_3_dom"/>
</dbReference>
<evidence type="ECO:0000259" key="3">
    <source>
        <dbReference type="Pfam" id="PF19040"/>
    </source>
</evidence>
<keyword evidence="1" id="KW-0812">Transmembrane</keyword>
<dbReference type="PANTHER" id="PTHR23028:SF127">
    <property type="entry name" value="ACYL_TRANSF_3 DOMAIN-CONTAINING PROTEIN-RELATED"/>
    <property type="match status" value="1"/>
</dbReference>
<proteinExistence type="predicted"/>
<dbReference type="GO" id="GO:0000271">
    <property type="term" value="P:polysaccharide biosynthetic process"/>
    <property type="evidence" value="ECO:0007669"/>
    <property type="project" value="TreeGrafter"/>
</dbReference>
<evidence type="ECO:0000313" key="5">
    <source>
        <dbReference type="Proteomes" id="UP001152747"/>
    </source>
</evidence>
<evidence type="ECO:0000259" key="2">
    <source>
        <dbReference type="Pfam" id="PF01757"/>
    </source>
</evidence>
<evidence type="ECO:0000256" key="1">
    <source>
        <dbReference type="SAM" id="Phobius"/>
    </source>
</evidence>
<feature type="transmembrane region" description="Helical" evidence="1">
    <location>
        <begin position="73"/>
        <end position="92"/>
    </location>
</feature>
<protein>
    <recommendedName>
        <fullName evidence="6">Acyl_transf_3 domain-containing protein</fullName>
    </recommendedName>
</protein>
<organism evidence="4 5">
    <name type="scientific">Caenorhabditis angaria</name>
    <dbReference type="NCBI Taxonomy" id="860376"/>
    <lineage>
        <taxon>Eukaryota</taxon>
        <taxon>Metazoa</taxon>
        <taxon>Ecdysozoa</taxon>
        <taxon>Nematoda</taxon>
        <taxon>Chromadorea</taxon>
        <taxon>Rhabditida</taxon>
        <taxon>Rhabditina</taxon>
        <taxon>Rhabditomorpha</taxon>
        <taxon>Rhabditoidea</taxon>
        <taxon>Rhabditidae</taxon>
        <taxon>Peloderinae</taxon>
        <taxon>Caenorhabditis</taxon>
    </lineage>
</organism>
<dbReference type="Pfam" id="PF19040">
    <property type="entry name" value="SGNH"/>
    <property type="match status" value="1"/>
</dbReference>
<feature type="transmembrane region" description="Helical" evidence="1">
    <location>
        <begin position="258"/>
        <end position="277"/>
    </location>
</feature>
<dbReference type="AlphaFoldDB" id="A0A9P1J490"/>
<evidence type="ECO:0008006" key="6">
    <source>
        <dbReference type="Google" id="ProtNLM"/>
    </source>
</evidence>
<feature type="transmembrane region" description="Helical" evidence="1">
    <location>
        <begin position="148"/>
        <end position="176"/>
    </location>
</feature>
<gene>
    <name evidence="4" type="ORF">CAMP_LOCUS18007</name>
</gene>
<name>A0A9P1J490_9PELO</name>
<feature type="transmembrane region" description="Helical" evidence="1">
    <location>
        <begin position="347"/>
        <end position="367"/>
    </location>
</feature>
<sequence length="652" mass="76301">MTAKRLDLQGIRGLAILAVLGFHFFPKVLPNGYLGVDQFFVLSGFLMCMLLNKSESDENSKYSIIWNFYIRRFRRILPLYYLVILLSLIFLFKCFPDTAIETNEISAEKALFFISNRLKTDSENYFEMLSIGTDIFTHTWSLSVEIQFYILAPFIFLLPFRLTTFIVLSIVSFLYFHFLPMDFAFLNVFARIWQFLCGMLAFLISDRRKSSYSLLITQINDENAEDEEDEFKENYESSLQAKLLTLIVTLLILNPSKISLIVLRPIVTFITGTILVISTGEDTFLSNKFLTYFGDISYCLYLIHWPIYSFWKLTHEENSDYLFIYLFSSIIISILIYNIFEKWYIKSSNTVIIILVTLLLCFNISILKRHSFQQQVTMDNVTKYMTIDDAKRLNYEWTIHDNQNLIQDTCEYESTKPLGWCSEKIKKLNEKNFKIMIIGNSWAANHGKLIFQECGSKANSMLVGSTYGCEPLYPSKNLKRCYQNITEFVKLASEFKPDYVFHITRHVSIGDPSNETIENDPIYQFMLNQTKILTKHISKKLFILDAIPRVNGNEVSKIVDHIKNNETFADIDKQLTDETDYLMARKRNAQLMKDCGPKCQLFDYFSLFYKNDTKTFRFYDDRGFSYLTAVNHLSPHGLEYVRSVYRNICKTF</sequence>
<dbReference type="InterPro" id="IPR043968">
    <property type="entry name" value="SGNH"/>
</dbReference>
<dbReference type="GO" id="GO:0016020">
    <property type="term" value="C:membrane"/>
    <property type="evidence" value="ECO:0007669"/>
    <property type="project" value="TreeGrafter"/>
</dbReference>
<feature type="transmembrane region" description="Helical" evidence="1">
    <location>
        <begin position="9"/>
        <end position="26"/>
    </location>
</feature>
<feature type="transmembrane region" description="Helical" evidence="1">
    <location>
        <begin position="183"/>
        <end position="204"/>
    </location>
</feature>
<feature type="transmembrane region" description="Helical" evidence="1">
    <location>
        <begin position="322"/>
        <end position="340"/>
    </location>
</feature>
<feature type="domain" description="Acyltransferase 3" evidence="2">
    <location>
        <begin position="7"/>
        <end position="337"/>
    </location>
</feature>
<evidence type="ECO:0000313" key="4">
    <source>
        <dbReference type="EMBL" id="CAI5455370.1"/>
    </source>
</evidence>
<keyword evidence="1" id="KW-0472">Membrane</keyword>
<dbReference type="GO" id="GO:0016747">
    <property type="term" value="F:acyltransferase activity, transferring groups other than amino-acyl groups"/>
    <property type="evidence" value="ECO:0007669"/>
    <property type="project" value="InterPro"/>
</dbReference>
<keyword evidence="5" id="KW-1185">Reference proteome</keyword>
<dbReference type="EMBL" id="CANHGI010000006">
    <property type="protein sequence ID" value="CAI5455370.1"/>
    <property type="molecule type" value="Genomic_DNA"/>
</dbReference>
<dbReference type="OrthoDB" id="5825384at2759"/>
<dbReference type="PANTHER" id="PTHR23028">
    <property type="entry name" value="ACETYLTRANSFERASE"/>
    <property type="match status" value="1"/>
</dbReference>
<keyword evidence="1" id="KW-1133">Transmembrane helix</keyword>
<feature type="domain" description="SGNH" evidence="3">
    <location>
        <begin position="410"/>
        <end position="646"/>
    </location>
</feature>
<feature type="transmembrane region" description="Helical" evidence="1">
    <location>
        <begin position="289"/>
        <end position="310"/>
    </location>
</feature>
<comment type="caution">
    <text evidence="4">The sequence shown here is derived from an EMBL/GenBank/DDBJ whole genome shotgun (WGS) entry which is preliminary data.</text>
</comment>